<reference evidence="2" key="1">
    <citation type="submission" date="2018-06" db="EMBL/GenBank/DDBJ databases">
        <authorList>
            <person name="Zhirakovskaya E."/>
        </authorList>
    </citation>
    <scope>NUCLEOTIDE SEQUENCE</scope>
</reference>
<evidence type="ECO:0008006" key="3">
    <source>
        <dbReference type="Google" id="ProtNLM"/>
    </source>
</evidence>
<dbReference type="Pfam" id="PF14808">
    <property type="entry name" value="TMEM164"/>
    <property type="match status" value="1"/>
</dbReference>
<feature type="transmembrane region" description="Helical" evidence="1">
    <location>
        <begin position="177"/>
        <end position="199"/>
    </location>
</feature>
<gene>
    <name evidence="2" type="ORF">MNBD_PLANCTO03-1197</name>
</gene>
<dbReference type="NCBIfam" id="TIGR02206">
    <property type="entry name" value="intg_mem_TP0381"/>
    <property type="match status" value="1"/>
</dbReference>
<name>A0A3B1DIU5_9ZZZZ</name>
<protein>
    <recommendedName>
        <fullName evidence="3">TIGR02206 family membrane protein</fullName>
    </recommendedName>
</protein>
<evidence type="ECO:0000256" key="1">
    <source>
        <dbReference type="SAM" id="Phobius"/>
    </source>
</evidence>
<dbReference type="EMBL" id="UOGK01000735">
    <property type="protein sequence ID" value="VAX42676.1"/>
    <property type="molecule type" value="Genomic_DNA"/>
</dbReference>
<feature type="transmembrane region" description="Helical" evidence="1">
    <location>
        <begin position="29"/>
        <end position="49"/>
    </location>
</feature>
<proteinExistence type="predicted"/>
<feature type="transmembrane region" description="Helical" evidence="1">
    <location>
        <begin position="114"/>
        <end position="130"/>
    </location>
</feature>
<dbReference type="InterPro" id="IPR011737">
    <property type="entry name" value="CHP02206_TP0381"/>
</dbReference>
<keyword evidence="1" id="KW-0472">Membrane</keyword>
<keyword evidence="1" id="KW-1133">Transmembrane helix</keyword>
<dbReference type="AlphaFoldDB" id="A0A3B1DIU5"/>
<accession>A0A3B1DIU5</accession>
<sequence length="255" mass="28719">MPVPAATTANSPPPYAWAAEFHAFTLQHAVVFALCFGLILGSVILGRRWRGTARERTLRHGWIWTTIAWQSAAVVYYLLPANFEPYESWPLHLCDLAAWVAPFALLTQRPWLRALLYFWGIGLSTQAFFTPVVEGGYADIRFWLFFVGHTQIVGSAIYDAAVLGYRPTLRDWRTMTLITIAWLAVVTPINIIFSVNYGYTGNRLPNGPTIMDYLGPWPWRIGTLFLAGQVVCAIAYLPWVVARRRRGGAFRAPGL</sequence>
<evidence type="ECO:0000313" key="2">
    <source>
        <dbReference type="EMBL" id="VAX42676.1"/>
    </source>
</evidence>
<feature type="transmembrane region" description="Helical" evidence="1">
    <location>
        <begin position="219"/>
        <end position="241"/>
    </location>
</feature>
<keyword evidence="1" id="KW-0812">Transmembrane</keyword>
<organism evidence="2">
    <name type="scientific">hydrothermal vent metagenome</name>
    <dbReference type="NCBI Taxonomy" id="652676"/>
    <lineage>
        <taxon>unclassified sequences</taxon>
        <taxon>metagenomes</taxon>
        <taxon>ecological metagenomes</taxon>
    </lineage>
</organism>
<feature type="transmembrane region" description="Helical" evidence="1">
    <location>
        <begin position="142"/>
        <end position="165"/>
    </location>
</feature>